<protein>
    <submittedName>
        <fullName evidence="2 4">Uncharacterized protein</fullName>
    </submittedName>
</protein>
<evidence type="ECO:0000313" key="2">
    <source>
        <dbReference type="EMBL" id="VDD76420.1"/>
    </source>
</evidence>
<reference evidence="2 3" key="1">
    <citation type="submission" date="2018-10" db="EMBL/GenBank/DDBJ databases">
        <authorList>
            <consortium name="Pathogen Informatics"/>
        </authorList>
    </citation>
    <scope>NUCLEOTIDE SEQUENCE [LARGE SCALE GENOMIC DNA]</scope>
</reference>
<proteinExistence type="predicted"/>
<keyword evidence="3" id="KW-1185">Reference proteome</keyword>
<dbReference type="EMBL" id="UXSR01000393">
    <property type="protein sequence ID" value="VDD76420.1"/>
    <property type="molecule type" value="Genomic_DNA"/>
</dbReference>
<organism evidence="4">
    <name type="scientific">Mesocestoides corti</name>
    <name type="common">Flatworm</name>
    <dbReference type="NCBI Taxonomy" id="53468"/>
    <lineage>
        <taxon>Eukaryota</taxon>
        <taxon>Metazoa</taxon>
        <taxon>Spiralia</taxon>
        <taxon>Lophotrochozoa</taxon>
        <taxon>Platyhelminthes</taxon>
        <taxon>Cestoda</taxon>
        <taxon>Eucestoda</taxon>
        <taxon>Cyclophyllidea</taxon>
        <taxon>Mesocestoididae</taxon>
        <taxon>Mesocestoides</taxon>
    </lineage>
</organism>
<name>A0A0R3U6L1_MESCO</name>
<evidence type="ECO:0000256" key="1">
    <source>
        <dbReference type="SAM" id="MobiDB-lite"/>
    </source>
</evidence>
<evidence type="ECO:0000313" key="4">
    <source>
        <dbReference type="WBParaSite" id="MCU_008579-RA"/>
    </source>
</evidence>
<dbReference type="Proteomes" id="UP000267029">
    <property type="component" value="Unassembled WGS sequence"/>
</dbReference>
<sequence length="155" mass="17163">MEKPIQRDQANRSPDLKDHEDTAYLSRSHHQTPLNVHFLKPNFLRTGPSNYLNIPPTLPSTNSKNSEVIAKLSDEMHTSMPERPPRVPLSTYDVTCVNSNLSGERILDTRVNCAEGPPSHGEGTNAISSGSPISLPFGRNADATRIHPTHCLKLY</sequence>
<reference evidence="4" key="2">
    <citation type="submission" date="2019-11" db="UniProtKB">
        <authorList>
            <consortium name="WormBaseParasite"/>
        </authorList>
    </citation>
    <scope>IDENTIFICATION</scope>
</reference>
<dbReference type="AlphaFoldDB" id="A0A0R3U6L1"/>
<dbReference type="WBParaSite" id="MCU_008579-RA">
    <property type="protein sequence ID" value="MCU_008579-RA"/>
    <property type="gene ID" value="MCU_008579"/>
</dbReference>
<accession>A0A0R3U6L1</accession>
<feature type="region of interest" description="Disordered" evidence="1">
    <location>
        <begin position="1"/>
        <end position="20"/>
    </location>
</feature>
<gene>
    <name evidence="2" type="ORF">MCOS_LOCUS2423</name>
</gene>
<evidence type="ECO:0000313" key="3">
    <source>
        <dbReference type="Proteomes" id="UP000267029"/>
    </source>
</evidence>